<dbReference type="GO" id="GO:0005886">
    <property type="term" value="C:plasma membrane"/>
    <property type="evidence" value="ECO:0007669"/>
    <property type="project" value="UniProtKB-SubCell"/>
</dbReference>
<dbReference type="Proteomes" id="UP000184016">
    <property type="component" value="Unassembled WGS sequence"/>
</dbReference>
<evidence type="ECO:0000259" key="8">
    <source>
        <dbReference type="PROSITE" id="PS50928"/>
    </source>
</evidence>
<dbReference type="PANTHER" id="PTHR43744">
    <property type="entry name" value="ABC TRANSPORTER PERMEASE PROTEIN MG189-RELATED-RELATED"/>
    <property type="match status" value="1"/>
</dbReference>
<dbReference type="STRING" id="1830138.SAMN05443507_11814"/>
<comment type="subcellular location">
    <subcellularLocation>
        <location evidence="1 7">Cell membrane</location>
        <topology evidence="1 7">Multi-pass membrane protein</topology>
    </subcellularLocation>
</comment>
<protein>
    <submittedName>
        <fullName evidence="9">Carbohydrate ABC transporter membrane protein 2, CUT1 family</fullName>
    </submittedName>
</protein>
<dbReference type="InterPro" id="IPR035906">
    <property type="entry name" value="MetI-like_sf"/>
</dbReference>
<dbReference type="SUPFAM" id="SSF161098">
    <property type="entry name" value="MetI-like"/>
    <property type="match status" value="1"/>
</dbReference>
<feature type="transmembrane region" description="Helical" evidence="7">
    <location>
        <begin position="12"/>
        <end position="31"/>
    </location>
</feature>
<proteinExistence type="inferred from homology"/>
<evidence type="ECO:0000256" key="1">
    <source>
        <dbReference type="ARBA" id="ARBA00004651"/>
    </source>
</evidence>
<sequence>MSHARSAWWVNALIYAVLCVGACISIFPYLISILTSLKPANEVYAGHLFPSHVDFKNYLEVWTSVPFGRYLLNTLFVSVVIVLGQLIFGSLAAYAFARMRFMGRNVLFMIYLSTLMVPNIVTLIPLFILMKDLGWINSYAALIAPTVLSTPVGIFLLRQFFLGIPGDIEEAARIDGAGVVRIFLQIILPLSRPILATLAIITFVTSWNNFLWPLIVTNTDQYKVVSLGIASFQLQYGAEWNELMAAATIALLPLIILFILFQKQIIRSIQLTGLK</sequence>
<feature type="transmembrane region" description="Helical" evidence="7">
    <location>
        <begin position="70"/>
        <end position="96"/>
    </location>
</feature>
<dbReference type="Gene3D" id="1.10.3720.10">
    <property type="entry name" value="MetI-like"/>
    <property type="match status" value="1"/>
</dbReference>
<feature type="transmembrane region" description="Helical" evidence="7">
    <location>
        <begin position="136"/>
        <end position="157"/>
    </location>
</feature>
<dbReference type="RefSeq" id="WP_072874574.1">
    <property type="nucleotide sequence ID" value="NZ_FRAF01000018.1"/>
</dbReference>
<keyword evidence="2 7" id="KW-0813">Transport</keyword>
<organism evidence="9 10">
    <name type="scientific">Alicyclobacillus tolerans</name>
    <dbReference type="NCBI Taxonomy" id="90970"/>
    <lineage>
        <taxon>Bacteria</taxon>
        <taxon>Bacillati</taxon>
        <taxon>Bacillota</taxon>
        <taxon>Bacilli</taxon>
        <taxon>Bacillales</taxon>
        <taxon>Alicyclobacillaceae</taxon>
        <taxon>Alicyclobacillus</taxon>
    </lineage>
</organism>
<evidence type="ECO:0000256" key="5">
    <source>
        <dbReference type="ARBA" id="ARBA00022989"/>
    </source>
</evidence>
<dbReference type="AlphaFoldDB" id="A0A1M6TZJ5"/>
<evidence type="ECO:0000256" key="7">
    <source>
        <dbReference type="RuleBase" id="RU363032"/>
    </source>
</evidence>
<evidence type="ECO:0000256" key="4">
    <source>
        <dbReference type="ARBA" id="ARBA00022692"/>
    </source>
</evidence>
<feature type="transmembrane region" description="Helical" evidence="7">
    <location>
        <begin position="243"/>
        <end position="261"/>
    </location>
</feature>
<keyword evidence="6 7" id="KW-0472">Membrane</keyword>
<feature type="transmembrane region" description="Helical" evidence="7">
    <location>
        <begin position="178"/>
        <end position="204"/>
    </location>
</feature>
<gene>
    <name evidence="9" type="ORF">SAMN05443507_11814</name>
</gene>
<dbReference type="InterPro" id="IPR000515">
    <property type="entry name" value="MetI-like"/>
</dbReference>
<evidence type="ECO:0000256" key="2">
    <source>
        <dbReference type="ARBA" id="ARBA00022448"/>
    </source>
</evidence>
<evidence type="ECO:0000256" key="6">
    <source>
        <dbReference type="ARBA" id="ARBA00023136"/>
    </source>
</evidence>
<evidence type="ECO:0000313" key="10">
    <source>
        <dbReference type="Proteomes" id="UP000184016"/>
    </source>
</evidence>
<dbReference type="PANTHER" id="PTHR43744:SF12">
    <property type="entry name" value="ABC TRANSPORTER PERMEASE PROTEIN MG189-RELATED"/>
    <property type="match status" value="1"/>
</dbReference>
<keyword evidence="10" id="KW-1185">Reference proteome</keyword>
<dbReference type="Pfam" id="PF00528">
    <property type="entry name" value="BPD_transp_1"/>
    <property type="match status" value="1"/>
</dbReference>
<evidence type="ECO:0000256" key="3">
    <source>
        <dbReference type="ARBA" id="ARBA00022475"/>
    </source>
</evidence>
<name>A0A1M6TZJ5_9BACL</name>
<dbReference type="OrthoDB" id="31780at2"/>
<feature type="transmembrane region" description="Helical" evidence="7">
    <location>
        <begin position="108"/>
        <end position="130"/>
    </location>
</feature>
<dbReference type="EMBL" id="FRAF01000018">
    <property type="protein sequence ID" value="SHK62304.1"/>
    <property type="molecule type" value="Genomic_DNA"/>
</dbReference>
<feature type="domain" description="ABC transmembrane type-1" evidence="8">
    <location>
        <begin position="71"/>
        <end position="261"/>
    </location>
</feature>
<dbReference type="CDD" id="cd06261">
    <property type="entry name" value="TM_PBP2"/>
    <property type="match status" value="1"/>
</dbReference>
<reference evidence="10" key="1">
    <citation type="submission" date="2016-11" db="EMBL/GenBank/DDBJ databases">
        <authorList>
            <person name="Varghese N."/>
            <person name="Submissions S."/>
        </authorList>
    </citation>
    <scope>NUCLEOTIDE SEQUENCE [LARGE SCALE GENOMIC DNA]</scope>
    <source>
        <strain evidence="10">USBA-503</strain>
    </source>
</reference>
<dbReference type="PROSITE" id="PS50928">
    <property type="entry name" value="ABC_TM1"/>
    <property type="match status" value="1"/>
</dbReference>
<evidence type="ECO:0000313" key="9">
    <source>
        <dbReference type="EMBL" id="SHK62304.1"/>
    </source>
</evidence>
<comment type="similarity">
    <text evidence="7">Belongs to the binding-protein-dependent transport system permease family.</text>
</comment>
<keyword evidence="4 7" id="KW-0812">Transmembrane</keyword>
<accession>A0A1M6TZJ5</accession>
<dbReference type="GO" id="GO:0055085">
    <property type="term" value="P:transmembrane transport"/>
    <property type="evidence" value="ECO:0007669"/>
    <property type="project" value="InterPro"/>
</dbReference>
<keyword evidence="3" id="KW-1003">Cell membrane</keyword>
<keyword evidence="5 7" id="KW-1133">Transmembrane helix</keyword>